<keyword evidence="3" id="KW-1185">Reference proteome</keyword>
<feature type="transmembrane region" description="Helical" evidence="1">
    <location>
        <begin position="59"/>
        <end position="80"/>
    </location>
</feature>
<keyword evidence="1" id="KW-0812">Transmembrane</keyword>
<name>A0ABR5YE98_9SPHN</name>
<keyword evidence="1" id="KW-1133">Transmembrane helix</keyword>
<evidence type="ECO:0000313" key="2">
    <source>
        <dbReference type="EMBL" id="KZE16334.1"/>
    </source>
</evidence>
<comment type="caution">
    <text evidence="2">The sequence shown here is derived from an EMBL/GenBank/DDBJ whole genome shotgun (WGS) entry which is preliminary data.</text>
</comment>
<evidence type="ECO:0000313" key="3">
    <source>
        <dbReference type="Proteomes" id="UP000076609"/>
    </source>
</evidence>
<evidence type="ECO:0008006" key="4">
    <source>
        <dbReference type="Google" id="ProtNLM"/>
    </source>
</evidence>
<dbReference type="Proteomes" id="UP000076609">
    <property type="component" value="Unassembled WGS sequence"/>
</dbReference>
<feature type="transmembrane region" description="Helical" evidence="1">
    <location>
        <begin position="117"/>
        <end position="136"/>
    </location>
</feature>
<organism evidence="2 3">
    <name type="scientific">Sphingomonas hankookensis</name>
    <dbReference type="NCBI Taxonomy" id="563996"/>
    <lineage>
        <taxon>Bacteria</taxon>
        <taxon>Pseudomonadati</taxon>
        <taxon>Pseudomonadota</taxon>
        <taxon>Alphaproteobacteria</taxon>
        <taxon>Sphingomonadales</taxon>
        <taxon>Sphingomonadaceae</taxon>
        <taxon>Sphingomonas</taxon>
    </lineage>
</organism>
<feature type="transmembrane region" description="Helical" evidence="1">
    <location>
        <begin position="12"/>
        <end position="32"/>
    </location>
</feature>
<dbReference type="EMBL" id="LQQO01000008">
    <property type="protein sequence ID" value="KZE16334.1"/>
    <property type="molecule type" value="Genomic_DNA"/>
</dbReference>
<gene>
    <name evidence="2" type="ORF">AVT10_12625</name>
</gene>
<proteinExistence type="predicted"/>
<accession>A0ABR5YE98</accession>
<reference evidence="3" key="1">
    <citation type="submission" date="2016-01" db="EMBL/GenBank/DDBJ databases">
        <title>Draft genome of Chromobacterium sp. F49.</title>
        <authorList>
            <person name="Hong K.W."/>
        </authorList>
    </citation>
    <scope>NUCLEOTIDE SEQUENCE [LARGE SCALE GENOMIC DNA]</scope>
    <source>
        <strain evidence="3">CN3</strain>
    </source>
</reference>
<keyword evidence="1" id="KW-0472">Membrane</keyword>
<protein>
    <recommendedName>
        <fullName evidence="4">Sugar transporter</fullName>
    </recommendedName>
</protein>
<sequence>MAPTFVRTPPPWFRIVAILFLLWGAAGVFAFYSQVTMGPAALAAMGEVDRRFYAALPRWFNWIYGIATWGGLLGSVALLIGRRWAAGLYAASLLAVAIQFGWVFTATDLIAAKGAAATVPFPLVIFAIALWQLAVARHGTARGWLR</sequence>
<evidence type="ECO:0000256" key="1">
    <source>
        <dbReference type="SAM" id="Phobius"/>
    </source>
</evidence>
<dbReference type="RefSeq" id="WP_066689500.1">
    <property type="nucleotide sequence ID" value="NZ_LQQO01000008.1"/>
</dbReference>
<feature type="transmembrane region" description="Helical" evidence="1">
    <location>
        <begin position="87"/>
        <end position="105"/>
    </location>
</feature>